<reference evidence="3 4" key="1">
    <citation type="submission" date="2014-12" db="EMBL/GenBank/DDBJ databases">
        <title>Draft genome sequences of 29 type strains of Enterococci.</title>
        <authorList>
            <person name="Zhong Z."/>
            <person name="Sun Z."/>
            <person name="Liu W."/>
            <person name="Zhang W."/>
            <person name="Zhang H."/>
        </authorList>
    </citation>
    <scope>NUCLEOTIDE SEQUENCE [LARGE SCALE GENOMIC DNA]</scope>
    <source>
        <strain evidence="3 4">DSM 17122</strain>
    </source>
</reference>
<dbReference type="PROSITE" id="PS50887">
    <property type="entry name" value="GGDEF"/>
    <property type="match status" value="1"/>
</dbReference>
<dbReference type="PANTHER" id="PTHR45138:SF9">
    <property type="entry name" value="DIGUANYLATE CYCLASE DGCM-RELATED"/>
    <property type="match status" value="1"/>
</dbReference>
<dbReference type="PANTHER" id="PTHR45138">
    <property type="entry name" value="REGULATORY COMPONENTS OF SENSORY TRANSDUCTION SYSTEM"/>
    <property type="match status" value="1"/>
</dbReference>
<dbReference type="InterPro" id="IPR000160">
    <property type="entry name" value="GGDEF_dom"/>
</dbReference>
<dbReference type="SMART" id="SM00267">
    <property type="entry name" value="GGDEF"/>
    <property type="match status" value="1"/>
</dbReference>
<dbReference type="AlphaFoldDB" id="A0A1L8TFR8"/>
<dbReference type="NCBIfam" id="TIGR00254">
    <property type="entry name" value="GGDEF"/>
    <property type="match status" value="1"/>
</dbReference>
<evidence type="ECO:0000313" key="4">
    <source>
        <dbReference type="Proteomes" id="UP000182077"/>
    </source>
</evidence>
<dbReference type="InterPro" id="IPR050469">
    <property type="entry name" value="Diguanylate_Cyclase"/>
</dbReference>
<evidence type="ECO:0000256" key="1">
    <source>
        <dbReference type="SAM" id="Phobius"/>
    </source>
</evidence>
<sequence>MIAGLLATADLFIHNIEKNIANKFFQSMVIVLILFTHQYFILTFSHNLVGFICYLYSLSMIASVTFTKKIGPFLIILSSLIEVLYYNNNSAIELPNIWMIPLFGTCIALLVKCLIRLNIFTKPYIFALIYYPTIILSVLLSNYIITKEPLTPEIYLMILMGSTLIYFFSMFSYKKTRMEEKQWIEREKRSKFDELTGLFNYASFTEDLLKLNEQKENVSVVMIDLDHFKNVNDTLGHIAGNVLLKEFSNLTRQLLKEKTTIPFTFYRFGGEEFCLIFYSNSTEEIKNLMDEVRETVKNYDFDLPNYQIGMMTFSSGIETSSSCEFNLMYALDNADKALYQAKRNGRNQIIVFDSRRKKLI</sequence>
<protein>
    <recommendedName>
        <fullName evidence="2">GGDEF domain-containing protein</fullName>
    </recommendedName>
</protein>
<evidence type="ECO:0000259" key="2">
    <source>
        <dbReference type="PROSITE" id="PS50887"/>
    </source>
</evidence>
<feature type="transmembrane region" description="Helical" evidence="1">
    <location>
        <begin position="154"/>
        <end position="173"/>
    </location>
</feature>
<name>A0A1L8TFR8_9ENTE</name>
<dbReference type="GO" id="GO:0043709">
    <property type="term" value="P:cell adhesion involved in single-species biofilm formation"/>
    <property type="evidence" value="ECO:0007669"/>
    <property type="project" value="TreeGrafter"/>
</dbReference>
<feature type="domain" description="GGDEF" evidence="2">
    <location>
        <begin position="216"/>
        <end position="354"/>
    </location>
</feature>
<dbReference type="STRING" id="249189.RV04_GL000731"/>
<keyword evidence="1" id="KW-0812">Transmembrane</keyword>
<dbReference type="Gene3D" id="3.30.70.270">
    <property type="match status" value="1"/>
</dbReference>
<dbReference type="CDD" id="cd01949">
    <property type="entry name" value="GGDEF"/>
    <property type="match status" value="1"/>
</dbReference>
<proteinExistence type="predicted"/>
<dbReference type="GO" id="GO:1902201">
    <property type="term" value="P:negative regulation of bacterial-type flagellum-dependent cell motility"/>
    <property type="evidence" value="ECO:0007669"/>
    <property type="project" value="TreeGrafter"/>
</dbReference>
<dbReference type="Pfam" id="PF00990">
    <property type="entry name" value="GGDEF"/>
    <property type="match status" value="1"/>
</dbReference>
<keyword evidence="4" id="KW-1185">Reference proteome</keyword>
<keyword evidence="1" id="KW-1133">Transmembrane helix</keyword>
<accession>A0A1L8TFR8</accession>
<evidence type="ECO:0000313" key="3">
    <source>
        <dbReference type="EMBL" id="OJG42972.1"/>
    </source>
</evidence>
<dbReference type="GO" id="GO:0052621">
    <property type="term" value="F:diguanylate cyclase activity"/>
    <property type="evidence" value="ECO:0007669"/>
    <property type="project" value="TreeGrafter"/>
</dbReference>
<dbReference type="InterPro" id="IPR029787">
    <property type="entry name" value="Nucleotide_cyclase"/>
</dbReference>
<feature type="transmembrane region" description="Helical" evidence="1">
    <location>
        <begin position="124"/>
        <end position="142"/>
    </location>
</feature>
<feature type="transmembrane region" description="Helical" evidence="1">
    <location>
        <begin position="98"/>
        <end position="117"/>
    </location>
</feature>
<organism evidence="3 4">
    <name type="scientific">Enterococcus hermanniensis</name>
    <dbReference type="NCBI Taxonomy" id="249189"/>
    <lineage>
        <taxon>Bacteria</taxon>
        <taxon>Bacillati</taxon>
        <taxon>Bacillota</taxon>
        <taxon>Bacilli</taxon>
        <taxon>Lactobacillales</taxon>
        <taxon>Enterococcaceae</taxon>
        <taxon>Enterococcus</taxon>
    </lineage>
</organism>
<gene>
    <name evidence="3" type="ORF">RV04_GL000731</name>
</gene>
<dbReference type="GO" id="GO:0005886">
    <property type="term" value="C:plasma membrane"/>
    <property type="evidence" value="ECO:0007669"/>
    <property type="project" value="TreeGrafter"/>
</dbReference>
<dbReference type="InterPro" id="IPR043128">
    <property type="entry name" value="Rev_trsase/Diguanyl_cyclase"/>
</dbReference>
<dbReference type="EMBL" id="JXKQ01000016">
    <property type="protein sequence ID" value="OJG42972.1"/>
    <property type="molecule type" value="Genomic_DNA"/>
</dbReference>
<feature type="transmembrane region" description="Helical" evidence="1">
    <location>
        <begin position="24"/>
        <end position="42"/>
    </location>
</feature>
<keyword evidence="1" id="KW-0472">Membrane</keyword>
<dbReference type="Proteomes" id="UP000182077">
    <property type="component" value="Unassembled WGS sequence"/>
</dbReference>
<comment type="caution">
    <text evidence="3">The sequence shown here is derived from an EMBL/GenBank/DDBJ whole genome shotgun (WGS) entry which is preliminary data.</text>
</comment>
<dbReference type="SUPFAM" id="SSF55073">
    <property type="entry name" value="Nucleotide cyclase"/>
    <property type="match status" value="1"/>
</dbReference>